<organism evidence="1 2">
    <name type="scientific">Mesorhizobium escarrei</name>
    <dbReference type="NCBI Taxonomy" id="666018"/>
    <lineage>
        <taxon>Bacteria</taxon>
        <taxon>Pseudomonadati</taxon>
        <taxon>Pseudomonadota</taxon>
        <taxon>Alphaproteobacteria</taxon>
        <taxon>Hyphomicrobiales</taxon>
        <taxon>Phyllobacteriaceae</taxon>
        <taxon>Mesorhizobium</taxon>
    </lineage>
</organism>
<proteinExistence type="predicted"/>
<keyword evidence="2" id="KW-1185">Reference proteome</keyword>
<protein>
    <submittedName>
        <fullName evidence="1">Uncharacterized protein</fullName>
    </submittedName>
</protein>
<sequence length="30" mass="3066">MIIAVAAVPSNNARRVISIGLITVSLGLLC</sequence>
<dbReference type="Proteomes" id="UP001153050">
    <property type="component" value="Unassembled WGS sequence"/>
</dbReference>
<gene>
    <name evidence="1" type="ORF">MES5069_510054</name>
</gene>
<evidence type="ECO:0000313" key="1">
    <source>
        <dbReference type="EMBL" id="CAH2406130.1"/>
    </source>
</evidence>
<comment type="caution">
    <text evidence="1">The sequence shown here is derived from an EMBL/GenBank/DDBJ whole genome shotgun (WGS) entry which is preliminary data.</text>
</comment>
<name>A0ABM9EAE0_9HYPH</name>
<dbReference type="EMBL" id="CAKXZT010000148">
    <property type="protein sequence ID" value="CAH2406130.1"/>
    <property type="molecule type" value="Genomic_DNA"/>
</dbReference>
<reference evidence="1 2" key="1">
    <citation type="submission" date="2022-03" db="EMBL/GenBank/DDBJ databases">
        <authorList>
            <person name="Brunel B."/>
        </authorList>
    </citation>
    <scope>NUCLEOTIDE SEQUENCE [LARGE SCALE GENOMIC DNA]</scope>
    <source>
        <strain evidence="1">STM5069sample</strain>
    </source>
</reference>
<accession>A0ABM9EAE0</accession>
<evidence type="ECO:0000313" key="2">
    <source>
        <dbReference type="Proteomes" id="UP001153050"/>
    </source>
</evidence>